<proteinExistence type="predicted"/>
<gene>
    <name evidence="2" type="ORF">GCM10011498_02150</name>
</gene>
<dbReference type="AlphaFoldDB" id="A0A916VM28"/>
<feature type="transmembrane region" description="Helical" evidence="1">
    <location>
        <begin position="12"/>
        <end position="36"/>
    </location>
</feature>
<sequence length="60" mass="6120">MKTEAQVAVKSQALVGSNVLAIAFAAFVGVGLIAIAGHVQATTLHDAAHDVRHATGFPCH</sequence>
<keyword evidence="1" id="KW-0812">Transmembrane</keyword>
<comment type="caution">
    <text evidence="2">The sequence shown here is derived from an EMBL/GenBank/DDBJ whole genome shotgun (WGS) entry which is preliminary data.</text>
</comment>
<keyword evidence="1" id="KW-0472">Membrane</keyword>
<dbReference type="Pfam" id="PF09489">
    <property type="entry name" value="CbtB"/>
    <property type="match status" value="1"/>
</dbReference>
<evidence type="ECO:0000256" key="1">
    <source>
        <dbReference type="SAM" id="Phobius"/>
    </source>
</evidence>
<name>A0A916VM28_9RHOB</name>
<evidence type="ECO:0000313" key="3">
    <source>
        <dbReference type="Proteomes" id="UP000628017"/>
    </source>
</evidence>
<evidence type="ECO:0008006" key="4">
    <source>
        <dbReference type="Google" id="ProtNLM"/>
    </source>
</evidence>
<organism evidence="2 3">
    <name type="scientific">Neptunicoccus cionae</name>
    <dbReference type="NCBI Taxonomy" id="2035344"/>
    <lineage>
        <taxon>Bacteria</taxon>
        <taxon>Pseudomonadati</taxon>
        <taxon>Pseudomonadota</taxon>
        <taxon>Alphaproteobacteria</taxon>
        <taxon>Rhodobacterales</taxon>
        <taxon>Paracoccaceae</taxon>
        <taxon>Neptunicoccus</taxon>
    </lineage>
</organism>
<reference evidence="2" key="2">
    <citation type="submission" date="2020-09" db="EMBL/GenBank/DDBJ databases">
        <authorList>
            <person name="Sun Q."/>
            <person name="Zhou Y."/>
        </authorList>
    </citation>
    <scope>NUCLEOTIDE SEQUENCE</scope>
    <source>
        <strain evidence="2">CGMCC 1.15880</strain>
    </source>
</reference>
<dbReference type="EMBL" id="BMKA01000001">
    <property type="protein sequence ID" value="GGA06039.1"/>
    <property type="molecule type" value="Genomic_DNA"/>
</dbReference>
<protein>
    <recommendedName>
        <fullName evidence="4">Cobalt transporter</fullName>
    </recommendedName>
</protein>
<evidence type="ECO:0000313" key="2">
    <source>
        <dbReference type="EMBL" id="GGA06039.1"/>
    </source>
</evidence>
<accession>A0A916VM28</accession>
<keyword evidence="1" id="KW-1133">Transmembrane helix</keyword>
<dbReference type="InterPro" id="IPR012667">
    <property type="entry name" value="CbtB_put"/>
</dbReference>
<dbReference type="Proteomes" id="UP000628017">
    <property type="component" value="Unassembled WGS sequence"/>
</dbReference>
<dbReference type="RefSeq" id="WP_188670093.1">
    <property type="nucleotide sequence ID" value="NZ_BMKA01000001.1"/>
</dbReference>
<keyword evidence="3" id="KW-1185">Reference proteome</keyword>
<reference evidence="2" key="1">
    <citation type="journal article" date="2014" name="Int. J. Syst. Evol. Microbiol.">
        <title>Complete genome sequence of Corynebacterium casei LMG S-19264T (=DSM 44701T), isolated from a smear-ripened cheese.</title>
        <authorList>
            <consortium name="US DOE Joint Genome Institute (JGI-PGF)"/>
            <person name="Walter F."/>
            <person name="Albersmeier A."/>
            <person name="Kalinowski J."/>
            <person name="Ruckert C."/>
        </authorList>
    </citation>
    <scope>NUCLEOTIDE SEQUENCE</scope>
    <source>
        <strain evidence="2">CGMCC 1.15880</strain>
    </source>
</reference>